<evidence type="ECO:0000259" key="12">
    <source>
        <dbReference type="SMART" id="SM00322"/>
    </source>
</evidence>
<evidence type="ECO:0000313" key="14">
    <source>
        <dbReference type="Proteomes" id="UP000541444"/>
    </source>
</evidence>
<organism evidence="13 14">
    <name type="scientific">Kingdonia uniflora</name>
    <dbReference type="NCBI Taxonomy" id="39325"/>
    <lineage>
        <taxon>Eukaryota</taxon>
        <taxon>Viridiplantae</taxon>
        <taxon>Streptophyta</taxon>
        <taxon>Embryophyta</taxon>
        <taxon>Tracheophyta</taxon>
        <taxon>Spermatophyta</taxon>
        <taxon>Magnoliopsida</taxon>
        <taxon>Ranunculales</taxon>
        <taxon>Circaeasteraceae</taxon>
        <taxon>Kingdonia</taxon>
    </lineage>
</organism>
<keyword evidence="4" id="KW-0698">rRNA processing</keyword>
<keyword evidence="5" id="KW-0808">Transferase</keyword>
<gene>
    <name evidence="13" type="ORF">GIB67_005689</name>
</gene>
<dbReference type="FunFam" id="3.30.1370.10:FF:000001">
    <property type="entry name" value="Polyribonucleotide nucleotidyltransferase"/>
    <property type="match status" value="1"/>
</dbReference>
<dbReference type="SMART" id="SM00322">
    <property type="entry name" value="KH"/>
    <property type="match status" value="1"/>
</dbReference>
<evidence type="ECO:0000256" key="5">
    <source>
        <dbReference type="ARBA" id="ARBA00022679"/>
    </source>
</evidence>
<keyword evidence="8" id="KW-0540">Nuclease</keyword>
<comment type="similarity">
    <text evidence="1">Belongs to the polyribonucleotide nucleotidyltransferase family.</text>
</comment>
<evidence type="ECO:0000256" key="7">
    <source>
        <dbReference type="ARBA" id="ARBA00022695"/>
    </source>
</evidence>
<dbReference type="SUPFAM" id="SSF54791">
    <property type="entry name" value="Eukaryotic type KH-domain (KH-domain type I)"/>
    <property type="match status" value="1"/>
</dbReference>
<dbReference type="GO" id="GO:0000958">
    <property type="term" value="P:mitochondrial mRNA catabolic process"/>
    <property type="evidence" value="ECO:0007669"/>
    <property type="project" value="TreeGrafter"/>
</dbReference>
<keyword evidence="8" id="KW-0269">Exonuclease</keyword>
<dbReference type="GO" id="GO:0008033">
    <property type="term" value="P:tRNA processing"/>
    <property type="evidence" value="ECO:0007669"/>
    <property type="project" value="UniProtKB-KW"/>
</dbReference>
<dbReference type="Pfam" id="PF03725">
    <property type="entry name" value="RNase_PH_C"/>
    <property type="match status" value="1"/>
</dbReference>
<evidence type="ECO:0000256" key="9">
    <source>
        <dbReference type="ARBA" id="ARBA00022884"/>
    </source>
</evidence>
<keyword evidence="8" id="KW-0378">Hydrolase</keyword>
<dbReference type="SUPFAM" id="SSF54211">
    <property type="entry name" value="Ribosomal protein S5 domain 2-like"/>
    <property type="match status" value="2"/>
</dbReference>
<sequence>MAALQSRANRLLSNLPFSLVKRKFGSSRLISQKHSEEIQVGNGLLSFETGEIAQFANGSVFISMGETNVLSTIVSGKGDAIKDFLPLTVDYMEKKYAQGVIPGTFNRREGPPRERELLVGRVIDRSIRPLFPAGFYTDVQVMASVLSSDGKYDPDVMAANATSAALMISDIPWAGPVGVIRIGRVDGKLITNPTMEELMLGDLNLVYSCIRDKTMMIEMQSRGISERDLDAALRQAQREAEQILEPQIRLAAKVGKQKRVYKLSTISNRTMEKVKSLSEAPIEAVFTDPTYGKFERGEALDKITQNVRKVLDEECDEESLQVLPKAVDSVRKQIVRKRILEKELRVDGRRLDEVRPLYSRCGNLPSVRGSSLFSRGDTQVLSAVTLGAPGDAQRLDSLVGPSTKHFMLHYSFPPYSINEIGKVGGLNRREVGHEAALKFEWIRCGFDDSASTELCVIPGRQRRLWWYIKGFLAWQISVEFKLPRMINCSRKPPDTGNLAEKALIGVLPKTNEYAYSIRVNSEVMASDGSTSMATVCAGSLALMHAGVPIEEHVAGLSIGLVSEIDPSTGMIKDYRILTDILGLEDHLGDIDFKIAGTKKAVTAIQLDMKPAGIPLEIICQCLEPALKGRLQIIDHMEQVITSPRHEFDRNSPQIVTLKFHNDSLWRLIGPQGVRKRKIEEETGARISIGEGTLSVHAKNQTSLEKALEKVIFIP</sequence>
<evidence type="ECO:0000256" key="3">
    <source>
        <dbReference type="ARBA" id="ARBA00022490"/>
    </source>
</evidence>
<reference evidence="13 14" key="1">
    <citation type="journal article" date="2020" name="IScience">
        <title>Genome Sequencing of the Endangered Kingdonia uniflora (Circaeasteraceae, Ranunculales) Reveals Potential Mechanisms of Evolutionary Specialization.</title>
        <authorList>
            <person name="Sun Y."/>
            <person name="Deng T."/>
            <person name="Zhang A."/>
            <person name="Moore M.J."/>
            <person name="Landis J.B."/>
            <person name="Lin N."/>
            <person name="Zhang H."/>
            <person name="Zhang X."/>
            <person name="Huang J."/>
            <person name="Zhang X."/>
            <person name="Sun H."/>
            <person name="Wang H."/>
        </authorList>
    </citation>
    <scope>NUCLEOTIDE SEQUENCE [LARGE SCALE GENOMIC DNA]</scope>
    <source>
        <strain evidence="13">TB1705</strain>
        <tissue evidence="13">Leaf</tissue>
    </source>
</reference>
<dbReference type="CDD" id="cd11364">
    <property type="entry name" value="RNase_PH_PNPase_2"/>
    <property type="match status" value="1"/>
</dbReference>
<dbReference type="InterPro" id="IPR036345">
    <property type="entry name" value="ExoRNase_PH_dom2_sf"/>
</dbReference>
<dbReference type="InterPro" id="IPR015848">
    <property type="entry name" value="PNPase_PH_RNA-bd_bac/org-type"/>
</dbReference>
<dbReference type="PANTHER" id="PTHR11252:SF16">
    <property type="entry name" value="POLYRIBONUCLEOTIDE NUCLEOTIDYLTRANSFERASE 2, MITOCHONDRIAL"/>
    <property type="match status" value="1"/>
</dbReference>
<dbReference type="GO" id="GO:0000175">
    <property type="term" value="F:3'-5'-RNA exonuclease activity"/>
    <property type="evidence" value="ECO:0007669"/>
    <property type="project" value="TreeGrafter"/>
</dbReference>
<dbReference type="EC" id="2.7.7.8" evidence="2"/>
<evidence type="ECO:0000256" key="1">
    <source>
        <dbReference type="ARBA" id="ARBA00007404"/>
    </source>
</evidence>
<dbReference type="InterPro" id="IPR015847">
    <property type="entry name" value="ExoRNase_PH_dom2"/>
</dbReference>
<dbReference type="InterPro" id="IPR004088">
    <property type="entry name" value="KH_dom_type_1"/>
</dbReference>
<evidence type="ECO:0000256" key="11">
    <source>
        <dbReference type="PROSITE-ProRule" id="PRU00117"/>
    </source>
</evidence>
<dbReference type="AlphaFoldDB" id="A0A7J7NIA6"/>
<dbReference type="PROSITE" id="PS50084">
    <property type="entry name" value="KH_TYPE_1"/>
    <property type="match status" value="1"/>
</dbReference>
<proteinExistence type="inferred from homology"/>
<evidence type="ECO:0000256" key="2">
    <source>
        <dbReference type="ARBA" id="ARBA00012416"/>
    </source>
</evidence>
<keyword evidence="3" id="KW-0963">Cytoplasm</keyword>
<dbReference type="OrthoDB" id="437922at2759"/>
<keyword evidence="6" id="KW-0819">tRNA processing</keyword>
<dbReference type="CDD" id="cd11363">
    <property type="entry name" value="RNase_PH_PNPase_1"/>
    <property type="match status" value="1"/>
</dbReference>
<name>A0A7J7NIA6_9MAGN</name>
<keyword evidence="7" id="KW-0548">Nucleotidyltransferase</keyword>
<dbReference type="InterPro" id="IPR036612">
    <property type="entry name" value="KH_dom_type_1_sf"/>
</dbReference>
<dbReference type="GO" id="GO:0004654">
    <property type="term" value="F:polyribonucleotide nucleotidyltransferase activity"/>
    <property type="evidence" value="ECO:0007669"/>
    <property type="project" value="UniProtKB-EC"/>
</dbReference>
<dbReference type="Pfam" id="PF03726">
    <property type="entry name" value="PNPase"/>
    <property type="match status" value="1"/>
</dbReference>
<dbReference type="InterPro" id="IPR012162">
    <property type="entry name" value="PNPase"/>
</dbReference>
<keyword evidence="14" id="KW-1185">Reference proteome</keyword>
<dbReference type="GO" id="GO:0003723">
    <property type="term" value="F:RNA binding"/>
    <property type="evidence" value="ECO:0007669"/>
    <property type="project" value="UniProtKB-UniRule"/>
</dbReference>
<evidence type="ECO:0000256" key="8">
    <source>
        <dbReference type="ARBA" id="ARBA00022839"/>
    </source>
</evidence>
<dbReference type="Gene3D" id="3.30.1370.10">
    <property type="entry name" value="K Homology domain, type 1"/>
    <property type="match status" value="1"/>
</dbReference>
<evidence type="ECO:0000256" key="4">
    <source>
        <dbReference type="ARBA" id="ARBA00022552"/>
    </source>
</evidence>
<dbReference type="Pfam" id="PF01138">
    <property type="entry name" value="RNase_PH"/>
    <property type="match status" value="3"/>
</dbReference>
<dbReference type="GO" id="GO:0009570">
    <property type="term" value="C:chloroplast stroma"/>
    <property type="evidence" value="ECO:0007669"/>
    <property type="project" value="TreeGrafter"/>
</dbReference>
<dbReference type="InterPro" id="IPR020568">
    <property type="entry name" value="Ribosomal_Su5_D2-typ_SF"/>
</dbReference>
<dbReference type="GO" id="GO:0005739">
    <property type="term" value="C:mitochondrion"/>
    <property type="evidence" value="ECO:0007669"/>
    <property type="project" value="TreeGrafter"/>
</dbReference>
<dbReference type="FunFam" id="3.30.230.70:FF:000001">
    <property type="entry name" value="Polyribonucleotide nucleotidyltransferase"/>
    <property type="match status" value="1"/>
</dbReference>
<protein>
    <recommendedName>
        <fullName evidence="2">polyribonucleotide nucleotidyltransferase</fullName>
        <ecNumber evidence="2">2.7.7.8</ecNumber>
    </recommendedName>
    <alternativeName>
        <fullName evidence="10">Polynucleotide phosphorylase 1</fullName>
    </alternativeName>
</protein>
<dbReference type="GO" id="GO:0000965">
    <property type="term" value="P:mitochondrial RNA 3'-end processing"/>
    <property type="evidence" value="ECO:0007669"/>
    <property type="project" value="TreeGrafter"/>
</dbReference>
<keyword evidence="9 11" id="KW-0694">RNA-binding</keyword>
<evidence type="ECO:0000256" key="10">
    <source>
        <dbReference type="ARBA" id="ARBA00031451"/>
    </source>
</evidence>
<dbReference type="InterPro" id="IPR001247">
    <property type="entry name" value="ExoRNase_PH_dom1"/>
</dbReference>
<accession>A0A7J7NIA6</accession>
<comment type="caution">
    <text evidence="13">The sequence shown here is derived from an EMBL/GenBank/DDBJ whole genome shotgun (WGS) entry which is preliminary data.</text>
</comment>
<dbReference type="InterPro" id="IPR036456">
    <property type="entry name" value="PNPase_PH_RNA-bd_sf"/>
</dbReference>
<dbReference type="SUPFAM" id="SSF46915">
    <property type="entry name" value="Polynucleotide phosphorylase/guanosine pentaphosphate synthase (PNPase/GPSI), domain 3"/>
    <property type="match status" value="1"/>
</dbReference>
<evidence type="ECO:0000256" key="6">
    <source>
        <dbReference type="ARBA" id="ARBA00022694"/>
    </source>
</evidence>
<evidence type="ECO:0000313" key="13">
    <source>
        <dbReference type="EMBL" id="KAF6166813.1"/>
    </source>
</evidence>
<dbReference type="GO" id="GO:0005829">
    <property type="term" value="C:cytosol"/>
    <property type="evidence" value="ECO:0007669"/>
    <property type="project" value="TreeGrafter"/>
</dbReference>
<dbReference type="CDD" id="cd02393">
    <property type="entry name" value="KH-I_PNPase"/>
    <property type="match status" value="1"/>
</dbReference>
<dbReference type="InterPro" id="IPR027408">
    <property type="entry name" value="PNPase/RNase_PH_dom_sf"/>
</dbReference>
<dbReference type="Proteomes" id="UP000541444">
    <property type="component" value="Unassembled WGS sequence"/>
</dbReference>
<dbReference type="GO" id="GO:0006364">
    <property type="term" value="P:rRNA processing"/>
    <property type="evidence" value="ECO:0007669"/>
    <property type="project" value="UniProtKB-KW"/>
</dbReference>
<dbReference type="InterPro" id="IPR004087">
    <property type="entry name" value="KH_dom"/>
</dbReference>
<dbReference type="Pfam" id="PF00013">
    <property type="entry name" value="KH_1"/>
    <property type="match status" value="1"/>
</dbReference>
<dbReference type="PANTHER" id="PTHR11252">
    <property type="entry name" value="POLYRIBONUCLEOTIDE NUCLEOTIDYLTRANSFERASE"/>
    <property type="match status" value="1"/>
</dbReference>
<dbReference type="SUPFAM" id="SSF55666">
    <property type="entry name" value="Ribonuclease PH domain 2-like"/>
    <property type="match status" value="2"/>
</dbReference>
<dbReference type="EMBL" id="JACGCM010000779">
    <property type="protein sequence ID" value="KAF6166813.1"/>
    <property type="molecule type" value="Genomic_DNA"/>
</dbReference>
<feature type="domain" description="K Homology" evidence="12">
    <location>
        <begin position="651"/>
        <end position="708"/>
    </location>
</feature>
<dbReference type="Gene3D" id="3.30.230.70">
    <property type="entry name" value="GHMP Kinase, N-terminal domain"/>
    <property type="match status" value="3"/>
</dbReference>